<evidence type="ECO:0000313" key="1">
    <source>
        <dbReference type="EMBL" id="PIP23422.1"/>
    </source>
</evidence>
<organism evidence="1 2">
    <name type="scientific">Candidatus Nealsonbacteria bacterium CG23_combo_of_CG06-09_8_20_14_all_38_19</name>
    <dbReference type="NCBI Taxonomy" id="1974721"/>
    <lineage>
        <taxon>Bacteria</taxon>
        <taxon>Candidatus Nealsoniibacteriota</taxon>
    </lineage>
</organism>
<dbReference type="GO" id="GO:0003824">
    <property type="term" value="F:catalytic activity"/>
    <property type="evidence" value="ECO:0007669"/>
    <property type="project" value="InterPro"/>
</dbReference>
<dbReference type="InterPro" id="IPR014746">
    <property type="entry name" value="Gln_synth/guanido_kin_cat_dom"/>
</dbReference>
<dbReference type="AlphaFoldDB" id="A0A2G9YW37"/>
<proteinExistence type="predicted"/>
<reference evidence="1 2" key="1">
    <citation type="submission" date="2017-09" db="EMBL/GenBank/DDBJ databases">
        <title>Depth-based differentiation of microbial function through sediment-hosted aquifers and enrichment of novel symbionts in the deep terrestrial subsurface.</title>
        <authorList>
            <person name="Probst A.J."/>
            <person name="Ladd B."/>
            <person name="Jarett J.K."/>
            <person name="Geller-Mcgrath D.E."/>
            <person name="Sieber C.M."/>
            <person name="Emerson J.B."/>
            <person name="Anantharaman K."/>
            <person name="Thomas B.C."/>
            <person name="Malmstrom R."/>
            <person name="Stieglmeier M."/>
            <person name="Klingl A."/>
            <person name="Woyke T."/>
            <person name="Ryan C.M."/>
            <person name="Banfield J.F."/>
        </authorList>
    </citation>
    <scope>NUCLEOTIDE SEQUENCE [LARGE SCALE GENOMIC DNA]</scope>
    <source>
        <strain evidence="1">CG23_combo_of_CG06-09_8_20_14_all_38_19</strain>
    </source>
</reference>
<dbReference type="Gene3D" id="3.30.590.20">
    <property type="match status" value="2"/>
</dbReference>
<protein>
    <submittedName>
        <fullName evidence="1">Uncharacterized protein</fullName>
    </submittedName>
</protein>
<name>A0A2G9YW37_9BACT</name>
<evidence type="ECO:0000313" key="2">
    <source>
        <dbReference type="Proteomes" id="UP000230273"/>
    </source>
</evidence>
<dbReference type="Proteomes" id="UP000230273">
    <property type="component" value="Unassembled WGS sequence"/>
</dbReference>
<comment type="caution">
    <text evidence="1">The sequence shown here is derived from an EMBL/GenBank/DDBJ whole genome shotgun (WGS) entry which is preliminary data.</text>
</comment>
<dbReference type="EMBL" id="PCRP01000057">
    <property type="protein sequence ID" value="PIP23422.1"/>
    <property type="molecule type" value="Genomic_DNA"/>
</dbReference>
<gene>
    <name evidence="1" type="ORF">COX36_03560</name>
</gene>
<dbReference type="SUPFAM" id="SSF55931">
    <property type="entry name" value="Glutamine synthetase/guanido kinase"/>
    <property type="match status" value="1"/>
</dbReference>
<sequence length="250" mass="28789">METTIGVERERFICDSRGKIVPEIGNLLPIVLEVARSFELTDYLFGYELYAGQIEDRTFPCRSLEELRLALEINDRILQEAAFLCGLDYDFSEFAKDLTVGEFDVNPFNERHQNIWRVIPPERRLAASQVAAVHVHLVVTIEQAVRLFRFCDNGIVENLIELGDHSDGRRLKAYRTMTQSDSIPPKFSGPAELLEYIKEHGGERNVWDLIRYKPTTGTIEFRMFGMTKGREEIIRYAEACLVVLQEALKQ</sequence>
<accession>A0A2G9YW37</accession>